<dbReference type="GO" id="GO:0016705">
    <property type="term" value="F:oxidoreductase activity, acting on paired donors, with incorporation or reduction of molecular oxygen"/>
    <property type="evidence" value="ECO:0007669"/>
    <property type="project" value="UniProtKB-ARBA"/>
</dbReference>
<evidence type="ECO:0000256" key="2">
    <source>
        <dbReference type="ARBA" id="ARBA00022723"/>
    </source>
</evidence>
<dbReference type="Pfam" id="PF19112">
    <property type="entry name" value="VanA_C"/>
    <property type="match status" value="1"/>
</dbReference>
<accession>A0A848K824</accession>
<reference evidence="7 8" key="1">
    <citation type="submission" date="2019-05" db="EMBL/GenBank/DDBJ databases">
        <authorList>
            <person name="Lee S.D."/>
        </authorList>
    </citation>
    <scope>NUCLEOTIDE SEQUENCE [LARGE SCALE GENOMIC DNA]</scope>
    <source>
        <strain evidence="7 8">YC2-7</strain>
    </source>
</reference>
<keyword evidence="4" id="KW-0408">Iron</keyword>
<reference evidence="7 8" key="2">
    <citation type="submission" date="2020-06" db="EMBL/GenBank/DDBJ databases">
        <title>Antribacter stalactiti gen. nov., sp. nov., a new member of the family Nacardiaceae isolated from a cave.</title>
        <authorList>
            <person name="Kim I.S."/>
        </authorList>
    </citation>
    <scope>NUCLEOTIDE SEQUENCE [LARGE SCALE GENOMIC DNA]</scope>
    <source>
        <strain evidence="7 8">YC2-7</strain>
    </source>
</reference>
<feature type="domain" description="Rieske" evidence="6">
    <location>
        <begin position="10"/>
        <end position="111"/>
    </location>
</feature>
<dbReference type="SUPFAM" id="SSF55961">
    <property type="entry name" value="Bet v1-like"/>
    <property type="match status" value="1"/>
</dbReference>
<evidence type="ECO:0000313" key="8">
    <source>
        <dbReference type="Proteomes" id="UP000535543"/>
    </source>
</evidence>
<evidence type="ECO:0000259" key="6">
    <source>
        <dbReference type="PROSITE" id="PS51296"/>
    </source>
</evidence>
<dbReference type="InterPro" id="IPR036922">
    <property type="entry name" value="Rieske_2Fe-2S_sf"/>
</dbReference>
<keyword evidence="1" id="KW-0001">2Fe-2S</keyword>
<dbReference type="GO" id="GO:0051537">
    <property type="term" value="F:2 iron, 2 sulfur cluster binding"/>
    <property type="evidence" value="ECO:0007669"/>
    <property type="project" value="UniProtKB-KW"/>
</dbReference>
<dbReference type="InterPro" id="IPR050584">
    <property type="entry name" value="Cholesterol_7-desaturase"/>
</dbReference>
<name>A0A848K824_9NOCA</name>
<dbReference type="Gene3D" id="2.102.10.10">
    <property type="entry name" value="Rieske [2Fe-2S] iron-sulphur domain"/>
    <property type="match status" value="1"/>
</dbReference>
<proteinExistence type="predicted"/>
<dbReference type="SUPFAM" id="SSF50022">
    <property type="entry name" value="ISP domain"/>
    <property type="match status" value="1"/>
</dbReference>
<comment type="caution">
    <text evidence="7">The sequence shown here is derived from an EMBL/GenBank/DDBJ whole genome shotgun (WGS) entry which is preliminary data.</text>
</comment>
<dbReference type="InterPro" id="IPR017941">
    <property type="entry name" value="Rieske_2Fe-2S"/>
</dbReference>
<protein>
    <submittedName>
        <fullName evidence="7">Rieske 2Fe-2S domain-containing protein</fullName>
    </submittedName>
</protein>
<dbReference type="EMBL" id="VCQU01000001">
    <property type="protein sequence ID" value="NMN93776.1"/>
    <property type="molecule type" value="Genomic_DNA"/>
</dbReference>
<evidence type="ECO:0000256" key="3">
    <source>
        <dbReference type="ARBA" id="ARBA00023002"/>
    </source>
</evidence>
<keyword evidence="2" id="KW-0479">Metal-binding</keyword>
<evidence type="ECO:0000256" key="1">
    <source>
        <dbReference type="ARBA" id="ARBA00022714"/>
    </source>
</evidence>
<dbReference type="AlphaFoldDB" id="A0A848K824"/>
<dbReference type="GO" id="GO:0004497">
    <property type="term" value="F:monooxygenase activity"/>
    <property type="evidence" value="ECO:0007669"/>
    <property type="project" value="UniProtKB-ARBA"/>
</dbReference>
<evidence type="ECO:0000313" key="7">
    <source>
        <dbReference type="EMBL" id="NMN93776.1"/>
    </source>
</evidence>
<dbReference type="PANTHER" id="PTHR21266:SF60">
    <property type="entry name" value="3-KETOSTEROID-9-ALPHA-MONOOXYGENASE, OXYGENASE COMPONENT"/>
    <property type="match status" value="1"/>
</dbReference>
<gene>
    <name evidence="7" type="ORF">FGL95_01820</name>
</gene>
<evidence type="ECO:0000256" key="4">
    <source>
        <dbReference type="ARBA" id="ARBA00023004"/>
    </source>
</evidence>
<keyword evidence="5" id="KW-0411">Iron-sulfur</keyword>
<dbReference type="PANTHER" id="PTHR21266">
    <property type="entry name" value="IRON-SULFUR DOMAIN CONTAINING PROTEIN"/>
    <property type="match status" value="1"/>
</dbReference>
<dbReference type="Gene3D" id="3.90.380.10">
    <property type="entry name" value="Naphthalene 1,2-dioxygenase Alpha Subunit, Chain A, domain 1"/>
    <property type="match status" value="1"/>
</dbReference>
<keyword evidence="3" id="KW-0560">Oxidoreductase</keyword>
<sequence>MRANYPFNCWYVAATSDEVSDGLFTRRLLGKHVLLYRRASGELVAMEDRCVHRPHPLSTGRRDGDRVSCGYHGFTYDPDGTLVVVPSQENVPPGARVRTYPVREQAPFIWVWLGEPGAADLRQPPKLPWLGTGDWASSIHKAEIKANYLLLHEHYLDLTNVFHMHPEAVPPDLHRLPALDEVEVSERSVSYSRLTIATRPAAWEKDASGVAADAESPRLEEGVFVSPGLHVQRYVIDPHGERPLSMLRIQGFTPESEGVTHAFVRIARDYATDNPDITEYLRAMFSEMTVRDAAALEAMQVRIDEETEPRRNINVKADRAALRARRIARDMVDEESGYRTWA</sequence>
<dbReference type="Pfam" id="PF00355">
    <property type="entry name" value="Rieske"/>
    <property type="match status" value="1"/>
</dbReference>
<dbReference type="GO" id="GO:0046872">
    <property type="term" value="F:metal ion binding"/>
    <property type="evidence" value="ECO:0007669"/>
    <property type="project" value="UniProtKB-KW"/>
</dbReference>
<keyword evidence="8" id="KW-1185">Reference proteome</keyword>
<dbReference type="InterPro" id="IPR044043">
    <property type="entry name" value="VanA_C_cat"/>
</dbReference>
<dbReference type="RefSeq" id="WP_169584467.1">
    <property type="nucleotide sequence ID" value="NZ_VCQU01000001.1"/>
</dbReference>
<evidence type="ECO:0000256" key="5">
    <source>
        <dbReference type="ARBA" id="ARBA00023014"/>
    </source>
</evidence>
<dbReference type="PROSITE" id="PS51296">
    <property type="entry name" value="RIESKE"/>
    <property type="match status" value="1"/>
</dbReference>
<organism evidence="7 8">
    <name type="scientific">Antrihabitans stalactiti</name>
    <dbReference type="NCBI Taxonomy" id="2584121"/>
    <lineage>
        <taxon>Bacteria</taxon>
        <taxon>Bacillati</taxon>
        <taxon>Actinomycetota</taxon>
        <taxon>Actinomycetes</taxon>
        <taxon>Mycobacteriales</taxon>
        <taxon>Nocardiaceae</taxon>
        <taxon>Antrihabitans</taxon>
    </lineage>
</organism>
<dbReference type="Proteomes" id="UP000535543">
    <property type="component" value="Unassembled WGS sequence"/>
</dbReference>